<evidence type="ECO:0000259" key="1">
    <source>
        <dbReference type="PROSITE" id="PS51186"/>
    </source>
</evidence>
<proteinExistence type="predicted"/>
<dbReference type="InterPro" id="IPR000182">
    <property type="entry name" value="GNAT_dom"/>
</dbReference>
<dbReference type="Gene3D" id="3.40.630.30">
    <property type="match status" value="1"/>
</dbReference>
<reference evidence="3" key="1">
    <citation type="submission" date="2023-09" db="EMBL/GenBank/DDBJ databases">
        <title>Paenibacillus sp. chi10 Genome sequencing and assembly.</title>
        <authorList>
            <person name="Kim I."/>
        </authorList>
    </citation>
    <scope>NUCLEOTIDE SEQUENCE [LARGE SCALE GENOMIC DNA]</scope>
    <source>
        <strain evidence="3">chi10</strain>
    </source>
</reference>
<keyword evidence="2" id="KW-0808">Transferase</keyword>
<gene>
    <name evidence="2" type="ORF">RQP50_10235</name>
</gene>
<dbReference type="EC" id="2.3.1.-" evidence="2"/>
<evidence type="ECO:0000313" key="2">
    <source>
        <dbReference type="EMBL" id="MDT8976620.1"/>
    </source>
</evidence>
<dbReference type="GO" id="GO:0016747">
    <property type="term" value="F:acyltransferase activity, transferring groups other than amino-acyl groups"/>
    <property type="evidence" value="ECO:0007669"/>
    <property type="project" value="InterPro"/>
</dbReference>
<dbReference type="Pfam" id="PF00583">
    <property type="entry name" value="Acetyltransf_1"/>
    <property type="match status" value="1"/>
</dbReference>
<accession>A0AAJ2N4G7</accession>
<evidence type="ECO:0000313" key="3">
    <source>
        <dbReference type="Proteomes" id="UP001250538"/>
    </source>
</evidence>
<dbReference type="InterPro" id="IPR016181">
    <property type="entry name" value="Acyl_CoA_acyltransferase"/>
</dbReference>
<dbReference type="CDD" id="cd04301">
    <property type="entry name" value="NAT_SF"/>
    <property type="match status" value="1"/>
</dbReference>
<feature type="domain" description="N-acetyltransferase" evidence="1">
    <location>
        <begin position="20"/>
        <end position="162"/>
    </location>
</feature>
<dbReference type="Proteomes" id="UP001250538">
    <property type="component" value="Unassembled WGS sequence"/>
</dbReference>
<dbReference type="AlphaFoldDB" id="A0AAJ2N4G7"/>
<keyword evidence="3" id="KW-1185">Reference proteome</keyword>
<dbReference type="EMBL" id="JAVYAA010000002">
    <property type="protein sequence ID" value="MDT8976620.1"/>
    <property type="molecule type" value="Genomic_DNA"/>
</dbReference>
<dbReference type="RefSeq" id="WP_315745306.1">
    <property type="nucleotide sequence ID" value="NZ_JAVYAA010000002.1"/>
</dbReference>
<dbReference type="PROSITE" id="PS51186">
    <property type="entry name" value="GNAT"/>
    <property type="match status" value="1"/>
</dbReference>
<dbReference type="SUPFAM" id="SSF55729">
    <property type="entry name" value="Acyl-CoA N-acyltransferases (Nat)"/>
    <property type="match status" value="1"/>
</dbReference>
<protein>
    <submittedName>
        <fullName evidence="2">GNAT family N-acetyltransferase</fullName>
        <ecNumber evidence="2">2.3.1.-</ecNumber>
    </submittedName>
</protein>
<comment type="caution">
    <text evidence="2">The sequence shown here is derived from an EMBL/GenBank/DDBJ whole genome shotgun (WGS) entry which is preliminary data.</text>
</comment>
<name>A0AAJ2N4G7_9BACL</name>
<organism evidence="2 3">
    <name type="scientific">Paenibacillus suaedae</name>
    <dbReference type="NCBI Taxonomy" id="3077233"/>
    <lineage>
        <taxon>Bacteria</taxon>
        <taxon>Bacillati</taxon>
        <taxon>Bacillota</taxon>
        <taxon>Bacilli</taxon>
        <taxon>Bacillales</taxon>
        <taxon>Paenibacillaceae</taxon>
        <taxon>Paenibacillus</taxon>
    </lineage>
</organism>
<sequence length="162" mass="19675">MSVVKVELNQKIILKHLMTLFLHDLSEFNEEQEFNQESGLFEFDAFEWFFEKEGLFPFFIKHEDDIIGFILLQSSPYTNPERYDYLINSFFILKKYRRKGLGKQAVQDLFQQCPGRYAIGQLSNNIPAIQFWRKIYEYMNVEFQEKEEMEEGLKIRYQYFEI</sequence>
<keyword evidence="2" id="KW-0012">Acyltransferase</keyword>